<dbReference type="EMBL" id="CAJVCH010076949">
    <property type="protein sequence ID" value="CAG7721124.1"/>
    <property type="molecule type" value="Genomic_DNA"/>
</dbReference>
<organism evidence="1 2">
    <name type="scientific">Allacma fusca</name>
    <dbReference type="NCBI Taxonomy" id="39272"/>
    <lineage>
        <taxon>Eukaryota</taxon>
        <taxon>Metazoa</taxon>
        <taxon>Ecdysozoa</taxon>
        <taxon>Arthropoda</taxon>
        <taxon>Hexapoda</taxon>
        <taxon>Collembola</taxon>
        <taxon>Symphypleona</taxon>
        <taxon>Sminthuridae</taxon>
        <taxon>Allacma</taxon>
    </lineage>
</organism>
<comment type="caution">
    <text evidence="1">The sequence shown here is derived from an EMBL/GenBank/DDBJ whole genome shotgun (WGS) entry which is preliminary data.</text>
</comment>
<protein>
    <submittedName>
        <fullName evidence="1">Uncharacterized protein</fullName>
    </submittedName>
</protein>
<dbReference type="Proteomes" id="UP000708208">
    <property type="component" value="Unassembled WGS sequence"/>
</dbReference>
<accession>A0A8J2JT68</accession>
<keyword evidence="2" id="KW-1185">Reference proteome</keyword>
<gene>
    <name evidence="1" type="ORF">AFUS01_LOCUS10365</name>
</gene>
<evidence type="ECO:0000313" key="1">
    <source>
        <dbReference type="EMBL" id="CAG7721124.1"/>
    </source>
</evidence>
<sequence>MGRGDLKVLKKHKKKKLIQRQADESRGGGEERMKKVFTPFRDSGVFNEVPDSEELRAELWGESLSRSGGPGLAVVLSLLFRLLFMDPLEVSITHF</sequence>
<evidence type="ECO:0000313" key="2">
    <source>
        <dbReference type="Proteomes" id="UP000708208"/>
    </source>
</evidence>
<name>A0A8J2JT68_9HEXA</name>
<proteinExistence type="predicted"/>
<dbReference type="AlphaFoldDB" id="A0A8J2JT68"/>
<reference evidence="1" key="1">
    <citation type="submission" date="2021-06" db="EMBL/GenBank/DDBJ databases">
        <authorList>
            <person name="Hodson N. C."/>
            <person name="Mongue J. A."/>
            <person name="Jaron S. K."/>
        </authorList>
    </citation>
    <scope>NUCLEOTIDE SEQUENCE</scope>
</reference>